<evidence type="ECO:0000256" key="1">
    <source>
        <dbReference type="SAM" id="MobiDB-lite"/>
    </source>
</evidence>
<gene>
    <name evidence="2" type="ORF">RRG08_020218</name>
</gene>
<feature type="region of interest" description="Disordered" evidence="1">
    <location>
        <begin position="1"/>
        <end position="20"/>
    </location>
</feature>
<evidence type="ECO:0000313" key="3">
    <source>
        <dbReference type="Proteomes" id="UP001283361"/>
    </source>
</evidence>
<keyword evidence="3" id="KW-1185">Reference proteome</keyword>
<proteinExistence type="predicted"/>
<dbReference type="AlphaFoldDB" id="A0AAE1A225"/>
<accession>A0AAE1A225</accession>
<name>A0AAE1A225_9GAST</name>
<comment type="caution">
    <text evidence="2">The sequence shown here is derived from an EMBL/GenBank/DDBJ whole genome shotgun (WGS) entry which is preliminary data.</text>
</comment>
<dbReference type="EMBL" id="JAWDGP010002798">
    <property type="protein sequence ID" value="KAK3779873.1"/>
    <property type="molecule type" value="Genomic_DNA"/>
</dbReference>
<protein>
    <submittedName>
        <fullName evidence="2">Uncharacterized protein</fullName>
    </submittedName>
</protein>
<reference evidence="2" key="1">
    <citation type="journal article" date="2023" name="G3 (Bethesda)">
        <title>A reference genome for the long-term kleptoplast-retaining sea slug Elysia crispata morphotype clarki.</title>
        <authorList>
            <person name="Eastman K.E."/>
            <person name="Pendleton A.L."/>
            <person name="Shaikh M.A."/>
            <person name="Suttiyut T."/>
            <person name="Ogas R."/>
            <person name="Tomko P."/>
            <person name="Gavelis G."/>
            <person name="Widhalm J.R."/>
            <person name="Wisecaver J.H."/>
        </authorList>
    </citation>
    <scope>NUCLEOTIDE SEQUENCE</scope>
    <source>
        <strain evidence="2">ECLA1</strain>
    </source>
</reference>
<sequence length="101" mass="11224">MRHYDSTRAQNDDVSHEARVCPVSEKRQKMVTIPNFAKRETLACPGVAWSLCPTSTRGSIYAVTSCDGLTITLRDPSSRIHLSAPWTGLNRATANQRQAQH</sequence>
<dbReference type="Proteomes" id="UP001283361">
    <property type="component" value="Unassembled WGS sequence"/>
</dbReference>
<evidence type="ECO:0000313" key="2">
    <source>
        <dbReference type="EMBL" id="KAK3779873.1"/>
    </source>
</evidence>
<organism evidence="2 3">
    <name type="scientific">Elysia crispata</name>
    <name type="common">lettuce slug</name>
    <dbReference type="NCBI Taxonomy" id="231223"/>
    <lineage>
        <taxon>Eukaryota</taxon>
        <taxon>Metazoa</taxon>
        <taxon>Spiralia</taxon>
        <taxon>Lophotrochozoa</taxon>
        <taxon>Mollusca</taxon>
        <taxon>Gastropoda</taxon>
        <taxon>Heterobranchia</taxon>
        <taxon>Euthyneura</taxon>
        <taxon>Panpulmonata</taxon>
        <taxon>Sacoglossa</taxon>
        <taxon>Placobranchoidea</taxon>
        <taxon>Plakobranchidae</taxon>
        <taxon>Elysia</taxon>
    </lineage>
</organism>